<dbReference type="Proteomes" id="UP000268007">
    <property type="component" value="Unassembled WGS sequence"/>
</dbReference>
<keyword evidence="2" id="KW-0238">DNA-binding</keyword>
<comment type="caution">
    <text evidence="5">The sequence shown here is derived from an EMBL/GenBank/DDBJ whole genome shotgun (WGS) entry which is preliminary data.</text>
</comment>
<keyword evidence="6" id="KW-1185">Reference proteome</keyword>
<dbReference type="InterPro" id="IPR000792">
    <property type="entry name" value="Tscrpt_reg_LuxR_C"/>
</dbReference>
<dbReference type="CDD" id="cd06170">
    <property type="entry name" value="LuxR_C_like"/>
    <property type="match status" value="1"/>
</dbReference>
<dbReference type="InterPro" id="IPR016032">
    <property type="entry name" value="Sig_transdc_resp-reg_C-effctor"/>
</dbReference>
<dbReference type="InterPro" id="IPR036388">
    <property type="entry name" value="WH-like_DNA-bd_sf"/>
</dbReference>
<dbReference type="SMART" id="SM00421">
    <property type="entry name" value="HTH_LUXR"/>
    <property type="match status" value="1"/>
</dbReference>
<evidence type="ECO:0000313" key="6">
    <source>
        <dbReference type="Proteomes" id="UP000268007"/>
    </source>
</evidence>
<dbReference type="OrthoDB" id="965844at2"/>
<dbReference type="PANTHER" id="PTHR44688">
    <property type="entry name" value="DNA-BINDING TRANSCRIPTIONAL ACTIVATOR DEVR_DOSR"/>
    <property type="match status" value="1"/>
</dbReference>
<dbReference type="GO" id="GO:0006355">
    <property type="term" value="P:regulation of DNA-templated transcription"/>
    <property type="evidence" value="ECO:0007669"/>
    <property type="project" value="InterPro"/>
</dbReference>
<dbReference type="SUPFAM" id="SSF46894">
    <property type="entry name" value="C-terminal effector domain of the bipartite response regulators"/>
    <property type="match status" value="1"/>
</dbReference>
<organism evidence="5 6">
    <name type="scientific">Mucilaginibacter gracilis</name>
    <dbReference type="NCBI Taxonomy" id="423350"/>
    <lineage>
        <taxon>Bacteria</taxon>
        <taxon>Pseudomonadati</taxon>
        <taxon>Bacteroidota</taxon>
        <taxon>Sphingobacteriia</taxon>
        <taxon>Sphingobacteriales</taxon>
        <taxon>Sphingobacteriaceae</taxon>
        <taxon>Mucilaginibacter</taxon>
    </lineage>
</organism>
<dbReference type="RefSeq" id="WP_008507877.1">
    <property type="nucleotide sequence ID" value="NZ_RBKU01000001.1"/>
</dbReference>
<proteinExistence type="predicted"/>
<dbReference type="Gene3D" id="3.30.450.20">
    <property type="entry name" value="PAS domain"/>
    <property type="match status" value="1"/>
</dbReference>
<keyword evidence="3" id="KW-0804">Transcription</keyword>
<evidence type="ECO:0000313" key="5">
    <source>
        <dbReference type="EMBL" id="RKR80996.1"/>
    </source>
</evidence>
<dbReference type="PROSITE" id="PS00622">
    <property type="entry name" value="HTH_LUXR_1"/>
    <property type="match status" value="1"/>
</dbReference>
<gene>
    <name evidence="5" type="ORF">BDD43_1137</name>
</gene>
<protein>
    <submittedName>
        <fullName evidence="5">Regulatory LuxR family protein</fullName>
    </submittedName>
</protein>
<sequence>MNNLSSYAELCSQMLDQTFAAPPQEGALLAQYQQMVKAYVHVENSVAVLSDLKADCSYIYAGNFGLFWGLPSNDFVIDSAFEELIFNKIHPDDLMERHVFELRYFQFQKELPIDERVKYSTISRLRAKDPQGKYVFITHRTIYQKSFSDGSIWLATCIYSPSADQQPHPGIAGKIINNETGDIVSSDIYRDYDKSLLSRRELELLTLVARGLISKTIADNLHISINTVHRHRQNIIRKMKVVNITEAVKTAFLMGIIS</sequence>
<name>A0A495IW65_9SPHI</name>
<reference evidence="5 6" key="1">
    <citation type="submission" date="2018-10" db="EMBL/GenBank/DDBJ databases">
        <title>Genomic Encyclopedia of Archaeal and Bacterial Type Strains, Phase II (KMG-II): from individual species to whole genera.</title>
        <authorList>
            <person name="Goeker M."/>
        </authorList>
    </citation>
    <scope>NUCLEOTIDE SEQUENCE [LARGE SCALE GENOMIC DNA]</scope>
    <source>
        <strain evidence="5 6">DSM 18602</strain>
    </source>
</reference>
<dbReference type="Pfam" id="PF00196">
    <property type="entry name" value="GerE"/>
    <property type="match status" value="1"/>
</dbReference>
<feature type="domain" description="HTH luxR-type" evidence="4">
    <location>
        <begin position="190"/>
        <end position="255"/>
    </location>
</feature>
<dbReference type="Gene3D" id="1.10.10.10">
    <property type="entry name" value="Winged helix-like DNA-binding domain superfamily/Winged helix DNA-binding domain"/>
    <property type="match status" value="1"/>
</dbReference>
<evidence type="ECO:0000256" key="2">
    <source>
        <dbReference type="ARBA" id="ARBA00023125"/>
    </source>
</evidence>
<dbReference type="PROSITE" id="PS50043">
    <property type="entry name" value="HTH_LUXR_2"/>
    <property type="match status" value="1"/>
</dbReference>
<evidence type="ECO:0000259" key="4">
    <source>
        <dbReference type="PROSITE" id="PS50043"/>
    </source>
</evidence>
<dbReference type="PRINTS" id="PR00038">
    <property type="entry name" value="HTHLUXR"/>
</dbReference>
<evidence type="ECO:0000256" key="3">
    <source>
        <dbReference type="ARBA" id="ARBA00023163"/>
    </source>
</evidence>
<evidence type="ECO:0000256" key="1">
    <source>
        <dbReference type="ARBA" id="ARBA00023015"/>
    </source>
</evidence>
<dbReference type="AlphaFoldDB" id="A0A495IW65"/>
<keyword evidence="1" id="KW-0805">Transcription regulation</keyword>
<dbReference type="PANTHER" id="PTHR44688:SF16">
    <property type="entry name" value="DNA-BINDING TRANSCRIPTIONAL ACTIVATOR DEVR_DOSR"/>
    <property type="match status" value="1"/>
</dbReference>
<dbReference type="GO" id="GO:0003677">
    <property type="term" value="F:DNA binding"/>
    <property type="evidence" value="ECO:0007669"/>
    <property type="project" value="UniProtKB-KW"/>
</dbReference>
<accession>A0A495IW65</accession>
<dbReference type="EMBL" id="RBKU01000001">
    <property type="protein sequence ID" value="RKR80996.1"/>
    <property type="molecule type" value="Genomic_DNA"/>
</dbReference>